<dbReference type="GO" id="GO:0005096">
    <property type="term" value="F:GTPase activator activity"/>
    <property type="evidence" value="ECO:0007669"/>
    <property type="project" value="UniProtKB-KW"/>
</dbReference>
<evidence type="ECO:0000259" key="12">
    <source>
        <dbReference type="PROSITE" id="PS51456"/>
    </source>
</evidence>
<dbReference type="InterPro" id="IPR001609">
    <property type="entry name" value="Myosin_head_motor_dom-like"/>
</dbReference>
<dbReference type="SUPFAM" id="SSF54236">
    <property type="entry name" value="Ubiquitin-like"/>
    <property type="match status" value="1"/>
</dbReference>
<dbReference type="Pfam" id="PF00373">
    <property type="entry name" value="FERM_M"/>
    <property type="match status" value="1"/>
</dbReference>
<dbReference type="InterPro" id="IPR051724">
    <property type="entry name" value="Actin_motor_Myosin"/>
</dbReference>
<dbReference type="Gene3D" id="1.20.120.720">
    <property type="entry name" value="Myosin VI head, motor domain, U50 subdomain"/>
    <property type="match status" value="1"/>
</dbReference>
<dbReference type="Pfam" id="PF21989">
    <property type="entry name" value="RA_2"/>
    <property type="match status" value="1"/>
</dbReference>
<dbReference type="Pfam" id="PF00169">
    <property type="entry name" value="PH"/>
    <property type="match status" value="4"/>
</dbReference>
<dbReference type="SMART" id="SM00233">
    <property type="entry name" value="PH"/>
    <property type="match status" value="5"/>
</dbReference>
<dbReference type="FunFam" id="1.10.10.820:FF:000001">
    <property type="entry name" value="Myosin heavy chain"/>
    <property type="match status" value="1"/>
</dbReference>
<feature type="domain" description="PH" evidence="9">
    <location>
        <begin position="1565"/>
        <end position="1665"/>
    </location>
</feature>
<evidence type="ECO:0000256" key="8">
    <source>
        <dbReference type="SAM" id="MobiDB-lite"/>
    </source>
</evidence>
<evidence type="ECO:0000256" key="1">
    <source>
        <dbReference type="ARBA" id="ARBA00022468"/>
    </source>
</evidence>
<feature type="compositionally biased region" description="Basic and acidic residues" evidence="8">
    <location>
        <begin position="835"/>
        <end position="867"/>
    </location>
</feature>
<dbReference type="GO" id="GO:0016459">
    <property type="term" value="C:myosin complex"/>
    <property type="evidence" value="ECO:0007669"/>
    <property type="project" value="UniProtKB-KW"/>
</dbReference>
<feature type="domain" description="PH" evidence="9">
    <location>
        <begin position="990"/>
        <end position="1089"/>
    </location>
</feature>
<dbReference type="PROSITE" id="PS50096">
    <property type="entry name" value="IQ"/>
    <property type="match status" value="2"/>
</dbReference>
<protein>
    <submittedName>
        <fullName evidence="13">Myosin</fullName>
    </submittedName>
</protein>
<name>A0A5B8MZ82_9CHLO</name>
<dbReference type="CDD" id="cd00821">
    <property type="entry name" value="PH"/>
    <property type="match status" value="3"/>
</dbReference>
<feature type="region of interest" description="Disordered" evidence="8">
    <location>
        <begin position="835"/>
        <end position="891"/>
    </location>
</feature>
<dbReference type="InterPro" id="IPR019749">
    <property type="entry name" value="Band_41_domain"/>
</dbReference>
<dbReference type="SMART" id="SM00242">
    <property type="entry name" value="MYSc"/>
    <property type="match status" value="1"/>
</dbReference>
<keyword evidence="14" id="KW-1185">Reference proteome</keyword>
<dbReference type="InterPro" id="IPR035963">
    <property type="entry name" value="FERM_2"/>
</dbReference>
<feature type="region of interest" description="Disordered" evidence="8">
    <location>
        <begin position="2003"/>
        <end position="2033"/>
    </location>
</feature>
<dbReference type="GO" id="GO:0007165">
    <property type="term" value="P:signal transduction"/>
    <property type="evidence" value="ECO:0007669"/>
    <property type="project" value="InterPro"/>
</dbReference>
<feature type="domain" description="PH" evidence="9">
    <location>
        <begin position="1416"/>
        <end position="1519"/>
    </location>
</feature>
<sequence length="2033" mass="230738">MPYTPKKAPKKPKGKPTAFESGAEVYVQSQSKQGGSTGWIRGTIVAIDANQAEVQLNSQTTVSVPNSDVLILGASFKAKQGISDMTALDVLHEGAIQENILVRYYSDKIYTYVGPTLISVNPYKLLPIYTKELISEYQHGTIDEPHVFAVAEHAYQEMRSGKNQTILISGESGAGKTEATKIVLRYLTERAQGESMHIRKQILDANPVLEAFGNAKTIRNNNSSRFGKYFQVQFNANSEIVGAVIIKYLLEKSRVVSQASDERNYHIFYQLCKGCTDEERQSLHIRNVEDYNYINKSGCFDIDGVDDEEEFATVREAFTTVGISDENVYNVFRFVSAILMLGNVEITEDDNRIATIAGEEELQIVSELLRFDFMELKRALTYRTMSVGRGHRVSIHKIPLDKEKVTNTRDALAKELYGCLFDWLVNVLNKSVDRPKETRKTLGVLDIFGFEVFDKNSFEQLCINYANEKLHNQFIHYYFKHEQQEYEQENINVEFIEYKDNTKCLQLIENKGGIGSWPGLLSLLQEECSLKSADDRSFVSKINKELKDREHYIHSKIKPKLFGVQHFAGDVMYDVTGFLEKNKDTLHTDIIQLVQAATDEFLIDVMHYSKSIQQAKSSGKLLLTVAYQFRDQVESLIKMLGSTQSNYIRCLKPNSTKSSFQFNGGMILQQLQYSGVLESIRIRRAGYAVRMTCADFTRRFNVLVELVDRQKDPKVAATKVLKDSGMQIGRQYQVGNSKVFLKTTDEIAFLEKLVVKKIEKQLLFIQSRVRGFLVRKMYKRLRLATIIIQRYIRRHLAVKRREEIRKAIVMIQAEWRAAQARVEVDKLREERGLEKLSEKKKEAQEEKPGTKAKEEAAKARVAKEASKQTKKKKKMKSSGAPGLDVDEEAEKEKEQDINDLVSLMKEMVGGDEDLVQDKLIKILSSESFARQNSLKLTSKETGQKLDVDELNNLPASELLQYYMEAKGSVESLLHTLRKQSQGLGGVLDREIIMKGWLLKESKENSNKWKLRYCVLLPGKLMCFVSSDCVELRSEFKLKDCDIKEARTLKPDDVYSYSFALKTHHFRVHFAAPTRSNQLDWIKQIRKSRSKVSAGGPLGMLDDDTALFIVRLGWMFIYFESQEDTQALVAQGKQQDSGGASMYKYFCVLQDDHLHWYKDETCSVFVGQFCLDENCEVNFPSFDERFQNMDVVKVNTKGSTLVLGSPDGYAMRLWLEDMNSVVNLAKQKLIQKIYKDSKLGSNLHEPLIRSGWIWKFYPQVTTSTASSLPDNVDQPGWYRRFCVLVADSYLHFFEDAECAILSESYSISGCDASMVGESLIKVESGNPSSMNGFNNTHQVQTAHKLKIVLKDGKVYELAMGSEESAYQWLADLKQISIAAARLQAMPTAMQEGWLALGRGKVAHLGNGKDDQMPSSVITLSSGRVLSIENWKARYCVVTSGTLTIYANSSMNDLKGEIGLSECTVRIHGSPREITGNMLKNFHHIFELLLTANGQVHMFILACQSEKEMWDWAAKIDSAKTQALTEHQFDSNGMVKSPFLRKEGSGEGEVATSSEGNPSAGGEMVKAIDFEGYLFKESKRTGHWKKRYFVLCGKQLLYYMDDECALLCGEFQLKDAIAWKQSDDQLGIKGQRGNKFSVCSPNRVLELAAEDLETAKLWVKAIDSAVERRETEVAVNKVFDEREIRVYLQDSTFQVLRIEEGATAADVAAQMAQQVGLETKLEQFALVELTNKSDTRILQSNENVCQTVRRWNKTSMAAATLCQTSESLLEFKLIFMKVICVTDEDSKVTSPVFKHIEYSQALHVVRRYLPLEEHECVELAALQTLVDYGPNVQPENGFLAVDVLRYIPQHVVARSVNTRDDVFRVECDILLRLNRLWESHITVDTAKNMYLDIVRRSGLYGCIFYEDVEPVDVYEELPKKLVIGINEWGVHILDATSVANKRHLMTFDYYDVKKWTTSTSQLSLHLGSVDDRVKFVFSLPSGKPKEAANFMKVYVSIQASRPNLTNTLPREPAHQEDSWESSQALALLEPEDETD</sequence>
<evidence type="ECO:0000259" key="10">
    <source>
        <dbReference type="PROSITE" id="PS50057"/>
    </source>
</evidence>
<dbReference type="Gene3D" id="1.20.58.530">
    <property type="match status" value="1"/>
</dbReference>
<evidence type="ECO:0000256" key="2">
    <source>
        <dbReference type="ARBA" id="ARBA00022741"/>
    </source>
</evidence>
<dbReference type="Pfam" id="PF00612">
    <property type="entry name" value="IQ"/>
    <property type="match status" value="1"/>
</dbReference>
<dbReference type="InterPro" id="IPR000299">
    <property type="entry name" value="FERM_domain"/>
</dbReference>
<dbReference type="Gene3D" id="2.30.29.30">
    <property type="entry name" value="Pleckstrin-homology domain (PH domain)/Phosphotyrosine-binding domain (PTB)"/>
    <property type="match status" value="6"/>
</dbReference>
<dbReference type="CDD" id="cd14473">
    <property type="entry name" value="FERM_B-lobe"/>
    <property type="match status" value="1"/>
</dbReference>
<evidence type="ECO:0000256" key="3">
    <source>
        <dbReference type="ARBA" id="ARBA00022840"/>
    </source>
</evidence>
<evidence type="ECO:0000256" key="6">
    <source>
        <dbReference type="ARBA" id="ARBA00023203"/>
    </source>
</evidence>
<feature type="domain" description="FERM" evidence="10">
    <location>
        <begin position="1680"/>
        <end position="2003"/>
    </location>
</feature>
<dbReference type="InterPro" id="IPR036961">
    <property type="entry name" value="Kinesin_motor_dom_sf"/>
</dbReference>
<keyword evidence="3 7" id="KW-0067">ATP-binding</keyword>
<dbReference type="OrthoDB" id="6108017at2759"/>
<dbReference type="InterPro" id="IPR011993">
    <property type="entry name" value="PH-like_dom_sf"/>
</dbReference>
<dbReference type="GO" id="GO:0003774">
    <property type="term" value="F:cytoskeletal motor activity"/>
    <property type="evidence" value="ECO:0007669"/>
    <property type="project" value="UniProtKB-UniRule"/>
</dbReference>
<dbReference type="SUPFAM" id="SSF50729">
    <property type="entry name" value="PH domain-like"/>
    <property type="match status" value="5"/>
</dbReference>
<dbReference type="PROSITE" id="PS50003">
    <property type="entry name" value="PH_DOMAIN"/>
    <property type="match status" value="4"/>
</dbReference>
<accession>A0A5B8MZ82</accession>
<dbReference type="Gene3D" id="3.40.850.10">
    <property type="entry name" value="Kinesin motor domain"/>
    <property type="match status" value="1"/>
</dbReference>
<evidence type="ECO:0000313" key="14">
    <source>
        <dbReference type="Proteomes" id="UP000316726"/>
    </source>
</evidence>
<dbReference type="InterPro" id="IPR019748">
    <property type="entry name" value="FERM_central"/>
</dbReference>
<dbReference type="PROSITE" id="PS50057">
    <property type="entry name" value="FERM_3"/>
    <property type="match status" value="1"/>
</dbReference>
<dbReference type="InterPro" id="IPR027417">
    <property type="entry name" value="P-loop_NTPase"/>
</dbReference>
<keyword evidence="1" id="KW-0343">GTPase activation</keyword>
<dbReference type="STRING" id="1764295.A0A5B8MZ82"/>
<dbReference type="PANTHER" id="PTHR46049:SF5">
    <property type="entry name" value="PLECKSTRIN HOMOLOGY DOMAIN-CONTAINING FAMILY H MEMBER 3"/>
    <property type="match status" value="1"/>
</dbReference>
<dbReference type="Gene3D" id="3.10.20.90">
    <property type="entry name" value="Phosphatidylinositol 3-kinase Catalytic Subunit, Chain A, domain 1"/>
    <property type="match status" value="1"/>
</dbReference>
<dbReference type="InterPro" id="IPR000048">
    <property type="entry name" value="IQ_motif_EF-hand-BS"/>
</dbReference>
<proteinExistence type="inferred from homology"/>
<dbReference type="PANTHER" id="PTHR46049">
    <property type="entry name" value="AGAP003327-PA"/>
    <property type="match status" value="1"/>
</dbReference>
<evidence type="ECO:0000256" key="7">
    <source>
        <dbReference type="PROSITE-ProRule" id="PRU00782"/>
    </source>
</evidence>
<feature type="region of interest" description="Actin-binding" evidence="7">
    <location>
        <begin position="633"/>
        <end position="655"/>
    </location>
</feature>
<keyword evidence="5 7" id="KW-0505">Motor protein</keyword>
<keyword evidence="4 7" id="KW-0518">Myosin</keyword>
<dbReference type="PROSITE" id="PS51456">
    <property type="entry name" value="MYOSIN_MOTOR"/>
    <property type="match status" value="1"/>
</dbReference>
<evidence type="ECO:0000256" key="4">
    <source>
        <dbReference type="ARBA" id="ARBA00023123"/>
    </source>
</evidence>
<dbReference type="GO" id="GO:0005524">
    <property type="term" value="F:ATP binding"/>
    <property type="evidence" value="ECO:0007669"/>
    <property type="project" value="UniProtKB-UniRule"/>
</dbReference>
<dbReference type="Gene3D" id="6.20.240.20">
    <property type="match status" value="1"/>
</dbReference>
<evidence type="ECO:0000259" key="9">
    <source>
        <dbReference type="PROSITE" id="PS50003"/>
    </source>
</evidence>
<feature type="binding site" evidence="7">
    <location>
        <begin position="170"/>
        <end position="177"/>
    </location>
    <ligand>
        <name>ATP</name>
        <dbReference type="ChEBI" id="CHEBI:30616"/>
    </ligand>
</feature>
<dbReference type="Gene3D" id="1.10.10.820">
    <property type="match status" value="1"/>
</dbReference>
<dbReference type="CDD" id="cd00124">
    <property type="entry name" value="MYSc"/>
    <property type="match status" value="1"/>
</dbReference>
<dbReference type="EMBL" id="CP031048">
    <property type="protein sequence ID" value="QDZ24932.1"/>
    <property type="molecule type" value="Genomic_DNA"/>
</dbReference>
<evidence type="ECO:0000313" key="13">
    <source>
        <dbReference type="EMBL" id="QDZ24932.1"/>
    </source>
</evidence>
<dbReference type="Proteomes" id="UP000316726">
    <property type="component" value="Chromosome 15"/>
</dbReference>
<dbReference type="SUPFAM" id="SSF47031">
    <property type="entry name" value="Second domain of FERM"/>
    <property type="match status" value="1"/>
</dbReference>
<keyword evidence="6 7" id="KW-0009">Actin-binding</keyword>
<feature type="domain" description="Myosin motor" evidence="12">
    <location>
        <begin position="80"/>
        <end position="755"/>
    </location>
</feature>
<dbReference type="GO" id="GO:0030048">
    <property type="term" value="P:actin filament-based movement"/>
    <property type="evidence" value="ECO:0007669"/>
    <property type="project" value="UniProtKB-ARBA"/>
</dbReference>
<comment type="similarity">
    <text evidence="7">Belongs to the TRAFAC class myosin-kinesin ATPase superfamily. Myosin family.</text>
</comment>
<dbReference type="SMART" id="SM00015">
    <property type="entry name" value="IQ"/>
    <property type="match status" value="3"/>
</dbReference>
<dbReference type="GO" id="GO:0003779">
    <property type="term" value="F:actin binding"/>
    <property type="evidence" value="ECO:0007669"/>
    <property type="project" value="UniProtKB-KW"/>
</dbReference>
<dbReference type="SMART" id="SM00314">
    <property type="entry name" value="RA"/>
    <property type="match status" value="1"/>
</dbReference>
<evidence type="ECO:0000259" key="11">
    <source>
        <dbReference type="PROSITE" id="PS50200"/>
    </source>
</evidence>
<dbReference type="Gene3D" id="1.20.80.10">
    <property type="match status" value="1"/>
</dbReference>
<dbReference type="Pfam" id="PF00063">
    <property type="entry name" value="Myosin_head"/>
    <property type="match status" value="1"/>
</dbReference>
<dbReference type="PRINTS" id="PR00193">
    <property type="entry name" value="MYOSINHEAVY"/>
</dbReference>
<dbReference type="Gene3D" id="1.20.5.190">
    <property type="match status" value="1"/>
</dbReference>
<dbReference type="SMART" id="SM00295">
    <property type="entry name" value="B41"/>
    <property type="match status" value="1"/>
</dbReference>
<organism evidence="13 14">
    <name type="scientific">Chloropicon primus</name>
    <dbReference type="NCBI Taxonomy" id="1764295"/>
    <lineage>
        <taxon>Eukaryota</taxon>
        <taxon>Viridiplantae</taxon>
        <taxon>Chlorophyta</taxon>
        <taxon>Chloropicophyceae</taxon>
        <taxon>Chloropicales</taxon>
        <taxon>Chloropicaceae</taxon>
        <taxon>Chloropicon</taxon>
    </lineage>
</organism>
<dbReference type="InterPro" id="IPR029071">
    <property type="entry name" value="Ubiquitin-like_domsf"/>
</dbReference>
<gene>
    <name evidence="13" type="ORF">A3770_15p74500</name>
</gene>
<feature type="domain" description="Ras-associating" evidence="11">
    <location>
        <begin position="1678"/>
        <end position="1774"/>
    </location>
</feature>
<feature type="domain" description="PH" evidence="9">
    <location>
        <begin position="1245"/>
        <end position="1376"/>
    </location>
</feature>
<dbReference type="InterPro" id="IPR014352">
    <property type="entry name" value="FERM/acyl-CoA-bd_prot_sf"/>
</dbReference>
<keyword evidence="2 7" id="KW-0547">Nucleotide-binding</keyword>
<dbReference type="SUPFAM" id="SSF52540">
    <property type="entry name" value="P-loop containing nucleoside triphosphate hydrolases"/>
    <property type="match status" value="1"/>
</dbReference>
<dbReference type="InterPro" id="IPR000159">
    <property type="entry name" value="RA_dom"/>
</dbReference>
<evidence type="ECO:0000256" key="5">
    <source>
        <dbReference type="ARBA" id="ARBA00023175"/>
    </source>
</evidence>
<dbReference type="InterPro" id="IPR001849">
    <property type="entry name" value="PH_domain"/>
</dbReference>
<reference evidence="13 14" key="1">
    <citation type="submission" date="2018-07" db="EMBL/GenBank/DDBJ databases">
        <title>The complete nuclear genome of the prasinophyte Chloropicon primus (CCMP1205).</title>
        <authorList>
            <person name="Pombert J.-F."/>
            <person name="Otis C."/>
            <person name="Turmel M."/>
            <person name="Lemieux C."/>
        </authorList>
    </citation>
    <scope>NUCLEOTIDE SEQUENCE [LARGE SCALE GENOMIC DNA]</scope>
    <source>
        <strain evidence="13 14">CCMP1205</strain>
    </source>
</reference>
<dbReference type="PROSITE" id="PS50200">
    <property type="entry name" value="RA"/>
    <property type="match status" value="1"/>
</dbReference>